<evidence type="ECO:0000313" key="3">
    <source>
        <dbReference type="Proteomes" id="UP000024900"/>
    </source>
</evidence>
<dbReference type="EMBL" id="ADOU02000005">
    <property type="protein sequence ID" value="KGJ66788.1"/>
    <property type="molecule type" value="Genomic_DNA"/>
</dbReference>
<name>A0A837CCQ3_9BRAD</name>
<sequence>MSRLICFAQGSCPRGSAPSLNGEPQTAHVRRRDGQAVFRRPPSARVPVMFLSPSPRRYFTMEATSSAFRQAAQRAKAGDASAAIAVQGL</sequence>
<comment type="caution">
    <text evidence="2">The sequence shown here is derived from an EMBL/GenBank/DDBJ whole genome shotgun (WGS) entry which is preliminary data.</text>
</comment>
<protein>
    <submittedName>
        <fullName evidence="2">Uncharacterized protein</fullName>
    </submittedName>
</protein>
<reference evidence="2 3" key="1">
    <citation type="journal article" date="2014" name="BMC Genomics">
        <title>Comparative genomics of Bradyrhizobium japonicum CPAC 15 and Bradyrhizobium diazoefficiens CPAC 7: elite model strains for understanding symbiotic performance with soybean.</title>
        <authorList>
            <person name="Siqueira A.F."/>
            <person name="Ormeno-Orrillo E."/>
            <person name="Souza R.C."/>
            <person name="Rodrigues E.P."/>
            <person name="Almeida L.G."/>
            <person name="Barcellos F.G."/>
            <person name="Batista J.S."/>
            <person name="Nakatami A.S."/>
            <person name="Martinez-Romero E."/>
            <person name="Vasconcelos A.T."/>
            <person name="Hungria M."/>
        </authorList>
    </citation>
    <scope>NUCLEOTIDE SEQUENCE [LARGE SCALE GENOMIC DNA]</scope>
    <source>
        <strain evidence="2 3">SEMIA 5080</strain>
    </source>
</reference>
<feature type="region of interest" description="Disordered" evidence="1">
    <location>
        <begin position="15"/>
        <end position="34"/>
    </location>
</feature>
<evidence type="ECO:0000256" key="1">
    <source>
        <dbReference type="SAM" id="MobiDB-lite"/>
    </source>
</evidence>
<dbReference type="AlphaFoldDB" id="A0A837CCQ3"/>
<evidence type="ECO:0000313" key="2">
    <source>
        <dbReference type="EMBL" id="KGJ66788.1"/>
    </source>
</evidence>
<gene>
    <name evidence="2" type="ORF">BJA5080_03407</name>
</gene>
<accession>A0A837CCQ3</accession>
<dbReference type="Proteomes" id="UP000024900">
    <property type="component" value="Unassembled WGS sequence"/>
</dbReference>
<organism evidence="2 3">
    <name type="scientific">Bradyrhizobium diazoefficiens SEMIA 5080</name>
    <dbReference type="NCBI Taxonomy" id="754504"/>
    <lineage>
        <taxon>Bacteria</taxon>
        <taxon>Pseudomonadati</taxon>
        <taxon>Pseudomonadota</taxon>
        <taxon>Alphaproteobacteria</taxon>
        <taxon>Hyphomicrobiales</taxon>
        <taxon>Nitrobacteraceae</taxon>
        <taxon>Bradyrhizobium</taxon>
    </lineage>
</organism>
<proteinExistence type="predicted"/>